<accession>A0ABQ7QJ29</accession>
<dbReference type="Pfam" id="PF00078">
    <property type="entry name" value="RVT_1"/>
    <property type="match status" value="1"/>
</dbReference>
<dbReference type="Proteomes" id="UP000823941">
    <property type="component" value="Chromosome 13"/>
</dbReference>
<dbReference type="SUPFAM" id="SSF56672">
    <property type="entry name" value="DNA/RNA polymerases"/>
    <property type="match status" value="1"/>
</dbReference>
<dbReference type="PANTHER" id="PTHR33332">
    <property type="entry name" value="REVERSE TRANSCRIPTASE DOMAIN-CONTAINING PROTEIN"/>
    <property type="match status" value="1"/>
</dbReference>
<comment type="caution">
    <text evidence="2">The sequence shown here is derived from an EMBL/GenBank/DDBJ whole genome shotgun (WGS) entry which is preliminary data.</text>
</comment>
<dbReference type="InterPro" id="IPR000477">
    <property type="entry name" value="RT_dom"/>
</dbReference>
<evidence type="ECO:0000313" key="3">
    <source>
        <dbReference type="Proteomes" id="UP000823941"/>
    </source>
</evidence>
<evidence type="ECO:0000313" key="2">
    <source>
        <dbReference type="EMBL" id="KAG7305187.1"/>
    </source>
</evidence>
<reference evidence="2 3" key="1">
    <citation type="submission" date="2021-06" db="EMBL/GenBank/DDBJ databases">
        <title>A haploid diamondback moth (Plutella xylostella L.) genome assembly resolves 31 chromosomes and identifies a diamide resistance mutation.</title>
        <authorList>
            <person name="Ward C.M."/>
            <person name="Perry K.D."/>
            <person name="Baker G."/>
            <person name="Powis K."/>
            <person name="Heckel D.G."/>
            <person name="Baxter S.W."/>
        </authorList>
    </citation>
    <scope>NUCLEOTIDE SEQUENCE [LARGE SCALE GENOMIC DNA]</scope>
    <source>
        <strain evidence="2 3">LV</strain>
        <tissue evidence="2">Single pupa</tissue>
    </source>
</reference>
<dbReference type="CDD" id="cd01650">
    <property type="entry name" value="RT_nLTR_like"/>
    <property type="match status" value="1"/>
</dbReference>
<dbReference type="InterPro" id="IPR043502">
    <property type="entry name" value="DNA/RNA_pol_sf"/>
</dbReference>
<sequence length="715" mass="83327">MCKENIVKFKDSIANLNFSDIYNTHDPNKAYDSFLNIFMLLYNLCFPKLLIKINTKRKQKWISRGIKVCSIKQRKLLWQCRLNPNHINKITLKSYSYRLKKIIKLTKKAQNCHTIKTSENKCRATWQIINDSKNNFPKEPIHSILNNDKLITDPQEIADAFNDFFIDQTSIDSNIKNDPGPGLINIESSINSMFMTPAQAIDILKIIKNMKNTNSVGYDDISTKVLKSVAEIIAPVLAYIVNLCIDSGIFPTKLKPTVVKPLFKKEDRQQLKYYRPIALISVISKIFEKYFYNIIYSFLDKNKILAREQYGFRKNKTINMAIFEIINTVMQSVDDRIPICALYMDMSKAFDCVDHKTLLAKLNLYGIRGNALQLLKSYLEERTQYTEITKICHISKKETVYLSKARKVNYGVPQGSVLGPLLFLIYINDMPKYIKFPTILFADDSTAIIKCNNDENYENNINNTLLQIIKWLKLNNLKANLEKTKLMQFYQRTSSFPNLQIKHDNINIEEVLETKFLGLHIDNKLTWKRQSQELSKKLSKFAYTLYKLSKVVNTETLLTAYHGYVSSALRYGIIFWGNCTERETIFKGQKRCIRAMFNLKRTESCKPLYMKHKILTLPSLYIYEVAIFVKTNPNLFTRAHEIHSRNLRNRDRLCAHKGNTALLRKSILCMAPQIYNKLPRALIECDIKKFKNELFKLLVKGCYYNINDFLADNFK</sequence>
<dbReference type="PROSITE" id="PS50878">
    <property type="entry name" value="RT_POL"/>
    <property type="match status" value="1"/>
</dbReference>
<keyword evidence="3" id="KW-1185">Reference proteome</keyword>
<evidence type="ECO:0000259" key="1">
    <source>
        <dbReference type="PROSITE" id="PS50878"/>
    </source>
</evidence>
<proteinExistence type="predicted"/>
<organism evidence="2 3">
    <name type="scientific">Plutella xylostella</name>
    <name type="common">Diamondback moth</name>
    <name type="synonym">Plutella maculipennis</name>
    <dbReference type="NCBI Taxonomy" id="51655"/>
    <lineage>
        <taxon>Eukaryota</taxon>
        <taxon>Metazoa</taxon>
        <taxon>Ecdysozoa</taxon>
        <taxon>Arthropoda</taxon>
        <taxon>Hexapoda</taxon>
        <taxon>Insecta</taxon>
        <taxon>Pterygota</taxon>
        <taxon>Neoptera</taxon>
        <taxon>Endopterygota</taxon>
        <taxon>Lepidoptera</taxon>
        <taxon>Glossata</taxon>
        <taxon>Ditrysia</taxon>
        <taxon>Yponomeutoidea</taxon>
        <taxon>Plutellidae</taxon>
        <taxon>Plutella</taxon>
    </lineage>
</organism>
<protein>
    <recommendedName>
        <fullName evidence="1">Reverse transcriptase domain-containing protein</fullName>
    </recommendedName>
</protein>
<dbReference type="EMBL" id="JAHIBW010000013">
    <property type="protein sequence ID" value="KAG7305187.1"/>
    <property type="molecule type" value="Genomic_DNA"/>
</dbReference>
<name>A0ABQ7QJ29_PLUXY</name>
<feature type="domain" description="Reverse transcriptase" evidence="1">
    <location>
        <begin position="243"/>
        <end position="501"/>
    </location>
</feature>
<gene>
    <name evidence="2" type="ORF">JYU34_009224</name>
</gene>